<reference evidence="1" key="2">
    <citation type="submission" date="2020-11" db="EMBL/GenBank/DDBJ databases">
        <authorList>
            <person name="McCartney M.A."/>
            <person name="Auch B."/>
            <person name="Kono T."/>
            <person name="Mallez S."/>
            <person name="Becker A."/>
            <person name="Gohl D.M."/>
            <person name="Silverstein K.A.T."/>
            <person name="Koren S."/>
            <person name="Bechman K.B."/>
            <person name="Herman A."/>
            <person name="Abrahante J.E."/>
            <person name="Garbe J."/>
        </authorList>
    </citation>
    <scope>NUCLEOTIDE SEQUENCE</scope>
    <source>
        <strain evidence="1">Duluth1</strain>
        <tissue evidence="1">Whole animal</tissue>
    </source>
</reference>
<organism evidence="1 2">
    <name type="scientific">Dreissena polymorpha</name>
    <name type="common">Zebra mussel</name>
    <name type="synonym">Mytilus polymorpha</name>
    <dbReference type="NCBI Taxonomy" id="45954"/>
    <lineage>
        <taxon>Eukaryota</taxon>
        <taxon>Metazoa</taxon>
        <taxon>Spiralia</taxon>
        <taxon>Lophotrochozoa</taxon>
        <taxon>Mollusca</taxon>
        <taxon>Bivalvia</taxon>
        <taxon>Autobranchia</taxon>
        <taxon>Heteroconchia</taxon>
        <taxon>Euheterodonta</taxon>
        <taxon>Imparidentia</taxon>
        <taxon>Neoheterodontei</taxon>
        <taxon>Myida</taxon>
        <taxon>Dreissenoidea</taxon>
        <taxon>Dreissenidae</taxon>
        <taxon>Dreissena</taxon>
    </lineage>
</organism>
<proteinExistence type="predicted"/>
<name>A0A9D4RZ95_DREPO</name>
<accession>A0A9D4RZ95</accession>
<comment type="caution">
    <text evidence="1">The sequence shown here is derived from an EMBL/GenBank/DDBJ whole genome shotgun (WGS) entry which is preliminary data.</text>
</comment>
<dbReference type="EMBL" id="JAIWYP010000001">
    <property type="protein sequence ID" value="KAH3884565.1"/>
    <property type="molecule type" value="Genomic_DNA"/>
</dbReference>
<reference evidence="1" key="1">
    <citation type="journal article" date="2019" name="bioRxiv">
        <title>The Genome of the Zebra Mussel, Dreissena polymorpha: A Resource for Invasive Species Research.</title>
        <authorList>
            <person name="McCartney M.A."/>
            <person name="Auch B."/>
            <person name="Kono T."/>
            <person name="Mallez S."/>
            <person name="Zhang Y."/>
            <person name="Obille A."/>
            <person name="Becker A."/>
            <person name="Abrahante J.E."/>
            <person name="Garbe J."/>
            <person name="Badalamenti J.P."/>
            <person name="Herman A."/>
            <person name="Mangelson H."/>
            <person name="Liachko I."/>
            <person name="Sullivan S."/>
            <person name="Sone E.D."/>
            <person name="Koren S."/>
            <person name="Silverstein K.A.T."/>
            <person name="Beckman K.B."/>
            <person name="Gohl D.M."/>
        </authorList>
    </citation>
    <scope>NUCLEOTIDE SEQUENCE</scope>
    <source>
        <strain evidence="1">Duluth1</strain>
        <tissue evidence="1">Whole animal</tissue>
    </source>
</reference>
<gene>
    <name evidence="1" type="ORF">DPMN_008548</name>
</gene>
<sequence length="104" mass="11787">MLVSISIKDPKDINYWGLIFEKNTSEAWIRWNVHLCLFYNRNAKTADVGAVAAVDDEEIPSDSDGEMAAEANPRPPVRLGKRKLTLGEYPVALKKHHQAFTSYR</sequence>
<keyword evidence="2" id="KW-1185">Reference proteome</keyword>
<dbReference type="Proteomes" id="UP000828390">
    <property type="component" value="Unassembled WGS sequence"/>
</dbReference>
<evidence type="ECO:0000313" key="1">
    <source>
        <dbReference type="EMBL" id="KAH3884565.1"/>
    </source>
</evidence>
<evidence type="ECO:0000313" key="2">
    <source>
        <dbReference type="Proteomes" id="UP000828390"/>
    </source>
</evidence>
<protein>
    <submittedName>
        <fullName evidence="1">Uncharacterized protein</fullName>
    </submittedName>
</protein>
<dbReference type="AlphaFoldDB" id="A0A9D4RZ95"/>